<dbReference type="AlphaFoldDB" id="A0A2A9ML26"/>
<reference evidence="2 3" key="1">
    <citation type="submission" date="2017-09" db="EMBL/GenBank/DDBJ databases">
        <title>Genome sequencing of Besnoitia besnoiti strain Bb-Ger1.</title>
        <authorList>
            <person name="Schares G."/>
            <person name="Venepally P."/>
            <person name="Lorenzi H.A."/>
        </authorList>
    </citation>
    <scope>NUCLEOTIDE SEQUENCE [LARGE SCALE GENOMIC DNA]</scope>
    <source>
        <strain evidence="2 3">Bb-Ger1</strain>
    </source>
</reference>
<protein>
    <recommendedName>
        <fullName evidence="4">Transmembrane protein</fullName>
    </recommendedName>
</protein>
<evidence type="ECO:0008006" key="4">
    <source>
        <dbReference type="Google" id="ProtNLM"/>
    </source>
</evidence>
<evidence type="ECO:0000313" key="3">
    <source>
        <dbReference type="Proteomes" id="UP000224006"/>
    </source>
</evidence>
<evidence type="ECO:0000313" key="2">
    <source>
        <dbReference type="EMBL" id="PFH36150.1"/>
    </source>
</evidence>
<dbReference type="EMBL" id="NWUJ01000003">
    <property type="protein sequence ID" value="PFH36150.1"/>
    <property type="molecule type" value="Genomic_DNA"/>
</dbReference>
<keyword evidence="1" id="KW-0472">Membrane</keyword>
<comment type="caution">
    <text evidence="2">The sequence shown here is derived from an EMBL/GenBank/DDBJ whole genome shotgun (WGS) entry which is preliminary data.</text>
</comment>
<dbReference type="KEGG" id="bbes:BESB_043420"/>
<accession>A0A2A9ML26</accession>
<dbReference type="GeneID" id="40309272"/>
<gene>
    <name evidence="2" type="ORF">BESB_043420</name>
</gene>
<feature type="transmembrane region" description="Helical" evidence="1">
    <location>
        <begin position="38"/>
        <end position="61"/>
    </location>
</feature>
<dbReference type="OrthoDB" id="370288at2759"/>
<dbReference type="RefSeq" id="XP_029220159.1">
    <property type="nucleotide sequence ID" value="XM_029362793.1"/>
</dbReference>
<dbReference type="Proteomes" id="UP000224006">
    <property type="component" value="Chromosome III"/>
</dbReference>
<keyword evidence="1" id="KW-1133">Transmembrane helix</keyword>
<dbReference type="VEuPathDB" id="ToxoDB:BESB_043420"/>
<keyword evidence="3" id="KW-1185">Reference proteome</keyword>
<proteinExistence type="predicted"/>
<sequence>MGFFLPALFVGGLGMTQHLASRELDDLLRQAEQPVFGFWSGVGFGVLLGVWIGFNFSSFFLRLKGLSDAIWDLAQGASDGRAADKEDDQRERR</sequence>
<organism evidence="2 3">
    <name type="scientific">Besnoitia besnoiti</name>
    <name type="common">Apicomplexan protozoan</name>
    <dbReference type="NCBI Taxonomy" id="94643"/>
    <lineage>
        <taxon>Eukaryota</taxon>
        <taxon>Sar</taxon>
        <taxon>Alveolata</taxon>
        <taxon>Apicomplexa</taxon>
        <taxon>Conoidasida</taxon>
        <taxon>Coccidia</taxon>
        <taxon>Eucoccidiorida</taxon>
        <taxon>Eimeriorina</taxon>
        <taxon>Sarcocystidae</taxon>
        <taxon>Besnoitia</taxon>
    </lineage>
</organism>
<keyword evidence="1" id="KW-0812">Transmembrane</keyword>
<name>A0A2A9ML26_BESBE</name>
<evidence type="ECO:0000256" key="1">
    <source>
        <dbReference type="SAM" id="Phobius"/>
    </source>
</evidence>